<dbReference type="Proteomes" id="UP000789572">
    <property type="component" value="Unassembled WGS sequence"/>
</dbReference>
<dbReference type="AlphaFoldDB" id="A0A9N9DTJ5"/>
<keyword evidence="2" id="KW-1185">Reference proteome</keyword>
<proteinExistence type="predicted"/>
<evidence type="ECO:0000313" key="2">
    <source>
        <dbReference type="Proteomes" id="UP000789572"/>
    </source>
</evidence>
<dbReference type="OrthoDB" id="10523461at2759"/>
<feature type="non-terminal residue" evidence="1">
    <location>
        <position position="1"/>
    </location>
</feature>
<gene>
    <name evidence="1" type="ORF">POCULU_LOCUS9778</name>
</gene>
<protein>
    <submittedName>
        <fullName evidence="1">4304_t:CDS:1</fullName>
    </submittedName>
</protein>
<dbReference type="EMBL" id="CAJVPJ010004042">
    <property type="protein sequence ID" value="CAG8647731.1"/>
    <property type="molecule type" value="Genomic_DNA"/>
</dbReference>
<name>A0A9N9DTJ5_9GLOM</name>
<sequence>MLVISSKIPKIAVVIFYLKEMKWRLLEKKDRKSEFNPDQIKFWLLPDKIKEEGLESIHAELGKKRSELTKIGFQKADKEQKLNDILGKIKALETGRIDHLRDQLKFLGDKLTNPSDANIISHQETIAIRTLIYFLTDLEKEGKLETPLTDTEKGYLTNTKVEQLEAIATRNASLPKYKNYSDKKLFKKDELKLKEIANILLNLEDKSTFFTELKEYLKDKKGLPDFPADTTDDYEKQDYFFTLNPEHVIKFSATYQIKHDGLLKEQTKQAMEK</sequence>
<comment type="caution">
    <text evidence="1">The sequence shown here is derived from an EMBL/GenBank/DDBJ whole genome shotgun (WGS) entry which is preliminary data.</text>
</comment>
<accession>A0A9N9DTJ5</accession>
<organism evidence="1 2">
    <name type="scientific">Paraglomus occultum</name>
    <dbReference type="NCBI Taxonomy" id="144539"/>
    <lineage>
        <taxon>Eukaryota</taxon>
        <taxon>Fungi</taxon>
        <taxon>Fungi incertae sedis</taxon>
        <taxon>Mucoromycota</taxon>
        <taxon>Glomeromycotina</taxon>
        <taxon>Glomeromycetes</taxon>
        <taxon>Paraglomerales</taxon>
        <taxon>Paraglomeraceae</taxon>
        <taxon>Paraglomus</taxon>
    </lineage>
</organism>
<evidence type="ECO:0000313" key="1">
    <source>
        <dbReference type="EMBL" id="CAG8647731.1"/>
    </source>
</evidence>
<reference evidence="1" key="1">
    <citation type="submission" date="2021-06" db="EMBL/GenBank/DDBJ databases">
        <authorList>
            <person name="Kallberg Y."/>
            <person name="Tangrot J."/>
            <person name="Rosling A."/>
        </authorList>
    </citation>
    <scope>NUCLEOTIDE SEQUENCE</scope>
    <source>
        <strain evidence="1">IA702</strain>
    </source>
</reference>